<feature type="region of interest" description="Disordered" evidence="1">
    <location>
        <begin position="1"/>
        <end position="35"/>
    </location>
</feature>
<keyword evidence="3" id="KW-1185">Reference proteome</keyword>
<name>A0A4Y2ILN3_ARAVE</name>
<feature type="region of interest" description="Disordered" evidence="1">
    <location>
        <begin position="100"/>
        <end position="152"/>
    </location>
</feature>
<organism evidence="2 3">
    <name type="scientific">Araneus ventricosus</name>
    <name type="common">Orbweaver spider</name>
    <name type="synonym">Epeira ventricosa</name>
    <dbReference type="NCBI Taxonomy" id="182803"/>
    <lineage>
        <taxon>Eukaryota</taxon>
        <taxon>Metazoa</taxon>
        <taxon>Ecdysozoa</taxon>
        <taxon>Arthropoda</taxon>
        <taxon>Chelicerata</taxon>
        <taxon>Arachnida</taxon>
        <taxon>Araneae</taxon>
        <taxon>Araneomorphae</taxon>
        <taxon>Entelegynae</taxon>
        <taxon>Araneoidea</taxon>
        <taxon>Araneidae</taxon>
        <taxon>Araneus</taxon>
    </lineage>
</organism>
<proteinExistence type="predicted"/>
<evidence type="ECO:0000313" key="2">
    <source>
        <dbReference type="EMBL" id="GBM78500.1"/>
    </source>
</evidence>
<evidence type="ECO:0000313" key="3">
    <source>
        <dbReference type="Proteomes" id="UP000499080"/>
    </source>
</evidence>
<feature type="compositionally biased region" description="Basic residues" evidence="1">
    <location>
        <begin position="10"/>
        <end position="32"/>
    </location>
</feature>
<dbReference type="EMBL" id="BGPR01002756">
    <property type="protein sequence ID" value="GBM78500.1"/>
    <property type="molecule type" value="Genomic_DNA"/>
</dbReference>
<dbReference type="Proteomes" id="UP000499080">
    <property type="component" value="Unassembled WGS sequence"/>
</dbReference>
<sequence>MSRKSDPLLHQHRHPHSYQKPHLLRSHSKWGRKGNWDGFQVASEEEERGRGGLVVRSRLWGRRAPVSKPDSTNDSLCMGPAVRSGQTPSRWCGVEAWRGVPSQVSSSSSDRGSKLRGPSPNSPRVASKRDVNITKPKKKLRSINSRKILNNK</sequence>
<gene>
    <name evidence="2" type="ORF">AVEN_266025_1</name>
</gene>
<feature type="region of interest" description="Disordered" evidence="1">
    <location>
        <begin position="60"/>
        <end position="88"/>
    </location>
</feature>
<reference evidence="2 3" key="1">
    <citation type="journal article" date="2019" name="Sci. Rep.">
        <title>Orb-weaving spider Araneus ventricosus genome elucidates the spidroin gene catalogue.</title>
        <authorList>
            <person name="Kono N."/>
            <person name="Nakamura H."/>
            <person name="Ohtoshi R."/>
            <person name="Moran D.A.P."/>
            <person name="Shinohara A."/>
            <person name="Yoshida Y."/>
            <person name="Fujiwara M."/>
            <person name="Mori M."/>
            <person name="Tomita M."/>
            <person name="Arakawa K."/>
        </authorList>
    </citation>
    <scope>NUCLEOTIDE SEQUENCE [LARGE SCALE GENOMIC DNA]</scope>
</reference>
<evidence type="ECO:0000256" key="1">
    <source>
        <dbReference type="SAM" id="MobiDB-lite"/>
    </source>
</evidence>
<protein>
    <submittedName>
        <fullName evidence="2">Uncharacterized protein</fullName>
    </submittedName>
</protein>
<feature type="compositionally biased region" description="Polar residues" evidence="1">
    <location>
        <begin position="142"/>
        <end position="152"/>
    </location>
</feature>
<comment type="caution">
    <text evidence="2">The sequence shown here is derived from an EMBL/GenBank/DDBJ whole genome shotgun (WGS) entry which is preliminary data.</text>
</comment>
<dbReference type="AlphaFoldDB" id="A0A4Y2ILN3"/>
<accession>A0A4Y2ILN3</accession>